<evidence type="ECO:0000313" key="1">
    <source>
        <dbReference type="EMBL" id="KKN38275.1"/>
    </source>
</evidence>
<protein>
    <submittedName>
        <fullName evidence="1">Uncharacterized protein</fullName>
    </submittedName>
</protein>
<dbReference type="AlphaFoldDB" id="A0A0F9Q2Y0"/>
<gene>
    <name evidence="1" type="ORF">LCGC14_0755140</name>
</gene>
<name>A0A0F9Q2Y0_9ZZZZ</name>
<sequence>MGTRGLTAVIQDGRHRVAQYGQWDHYPTGQGTTALEFCCNKLNCPAGRERFRTAVEKTRFVDADEYRKLWESIGVYLDQNNGMVSMDKSNEFSKLYPHLSRDCGAEILELVLDGATDLQDSFDFARESLFCEYCYVVDLDKSCLEIHEGFQEAPHLRGRFSSLAPRDEYYPVMLVAEFDLSHLPSIAAVPAIMGRLEKMLNLDRNPEDYAEEAEEGTDDIPSITGKLPREVAMLARQLVTPKARPDPLKRFSVLSRPREDE</sequence>
<dbReference type="EMBL" id="LAZR01001841">
    <property type="protein sequence ID" value="KKN38275.1"/>
    <property type="molecule type" value="Genomic_DNA"/>
</dbReference>
<proteinExistence type="predicted"/>
<organism evidence="1">
    <name type="scientific">marine sediment metagenome</name>
    <dbReference type="NCBI Taxonomy" id="412755"/>
    <lineage>
        <taxon>unclassified sequences</taxon>
        <taxon>metagenomes</taxon>
        <taxon>ecological metagenomes</taxon>
    </lineage>
</organism>
<accession>A0A0F9Q2Y0</accession>
<reference evidence="1" key="1">
    <citation type="journal article" date="2015" name="Nature">
        <title>Complex archaea that bridge the gap between prokaryotes and eukaryotes.</title>
        <authorList>
            <person name="Spang A."/>
            <person name="Saw J.H."/>
            <person name="Jorgensen S.L."/>
            <person name="Zaremba-Niedzwiedzka K."/>
            <person name="Martijn J."/>
            <person name="Lind A.E."/>
            <person name="van Eijk R."/>
            <person name="Schleper C."/>
            <person name="Guy L."/>
            <person name="Ettema T.J."/>
        </authorList>
    </citation>
    <scope>NUCLEOTIDE SEQUENCE</scope>
</reference>
<comment type="caution">
    <text evidence="1">The sequence shown here is derived from an EMBL/GenBank/DDBJ whole genome shotgun (WGS) entry which is preliminary data.</text>
</comment>